<keyword evidence="2" id="KW-0564">Palmitate</keyword>
<proteinExistence type="predicted"/>
<keyword evidence="3" id="KW-0449">Lipoprotein</keyword>
<evidence type="ECO:0000256" key="3">
    <source>
        <dbReference type="ARBA" id="ARBA00023288"/>
    </source>
</evidence>
<dbReference type="Pfam" id="PF15811">
    <property type="entry name" value="SVIP"/>
    <property type="match status" value="1"/>
</dbReference>
<evidence type="ECO:0000256" key="2">
    <source>
        <dbReference type="ARBA" id="ARBA00023139"/>
    </source>
</evidence>
<dbReference type="PANTHER" id="PTHR36813:SF1">
    <property type="entry name" value="TRANSMEMBRANE PROTEIN"/>
    <property type="match status" value="1"/>
</dbReference>
<name>W1P565_AMBTC</name>
<dbReference type="InterPro" id="IPR031632">
    <property type="entry name" value="SVIP"/>
</dbReference>
<sequence length="125" mass="14010">MGFCLACFTGQSKKEREEEDRVQSSQARAMAAEAAQKRQEQFEKSAAGRAARAQMAAAAKQSNVPNNKGGPVLQVIFIRIFFFLVFLRKWGSSISYGDCLWTSSGYESSGRWDDELCHFLQVINM</sequence>
<reference evidence="5" key="1">
    <citation type="journal article" date="2013" name="Science">
        <title>The Amborella genome and the evolution of flowering plants.</title>
        <authorList>
            <consortium name="Amborella Genome Project"/>
        </authorList>
    </citation>
    <scope>NUCLEOTIDE SEQUENCE [LARGE SCALE GENOMIC DNA]</scope>
</reference>
<dbReference type="AlphaFoldDB" id="W1P565"/>
<protein>
    <recommendedName>
        <fullName evidence="6">Small VCP/p97-interacting protein</fullName>
    </recommendedName>
</protein>
<dbReference type="HOGENOM" id="CLU_2254772_0_0_1"/>
<gene>
    <name evidence="4" type="ORF">AMTR_s00086p00091890</name>
</gene>
<dbReference type="Proteomes" id="UP000017836">
    <property type="component" value="Unassembled WGS sequence"/>
</dbReference>
<keyword evidence="1" id="KW-0519">Myristate</keyword>
<accession>W1P565</accession>
<dbReference type="Gramene" id="ERN02789">
    <property type="protein sequence ID" value="ERN02789"/>
    <property type="gene ID" value="AMTR_s00086p00091890"/>
</dbReference>
<evidence type="ECO:0000313" key="4">
    <source>
        <dbReference type="EMBL" id="ERN02789.1"/>
    </source>
</evidence>
<evidence type="ECO:0008006" key="6">
    <source>
        <dbReference type="Google" id="ProtNLM"/>
    </source>
</evidence>
<organism evidence="4 5">
    <name type="scientific">Amborella trichopoda</name>
    <dbReference type="NCBI Taxonomy" id="13333"/>
    <lineage>
        <taxon>Eukaryota</taxon>
        <taxon>Viridiplantae</taxon>
        <taxon>Streptophyta</taxon>
        <taxon>Embryophyta</taxon>
        <taxon>Tracheophyta</taxon>
        <taxon>Spermatophyta</taxon>
        <taxon>Magnoliopsida</taxon>
        <taxon>Amborellales</taxon>
        <taxon>Amborellaceae</taxon>
        <taxon>Amborella</taxon>
    </lineage>
</organism>
<evidence type="ECO:0000313" key="5">
    <source>
        <dbReference type="Proteomes" id="UP000017836"/>
    </source>
</evidence>
<evidence type="ECO:0000256" key="1">
    <source>
        <dbReference type="ARBA" id="ARBA00022707"/>
    </source>
</evidence>
<dbReference type="PANTHER" id="PTHR36813">
    <property type="entry name" value="TRANSMEMBRANE PROTEIN"/>
    <property type="match status" value="1"/>
</dbReference>
<keyword evidence="5" id="KW-1185">Reference proteome</keyword>
<dbReference type="EMBL" id="KI394485">
    <property type="protein sequence ID" value="ERN02789.1"/>
    <property type="molecule type" value="Genomic_DNA"/>
</dbReference>